<evidence type="ECO:0000313" key="3">
    <source>
        <dbReference type="Proteomes" id="UP000624404"/>
    </source>
</evidence>
<dbReference type="EMBL" id="CAJHIA010000040">
    <property type="protein sequence ID" value="CAD6457448.1"/>
    <property type="molecule type" value="Genomic_DNA"/>
</dbReference>
<gene>
    <name evidence="2" type="ORF">SCLTRI_LOCUS10593</name>
</gene>
<accession>A0A8H2W646</accession>
<dbReference type="AlphaFoldDB" id="A0A8H2W646"/>
<comment type="caution">
    <text evidence="2">The sequence shown here is derived from an EMBL/GenBank/DDBJ whole genome shotgun (WGS) entry which is preliminary data.</text>
</comment>
<reference evidence="2" key="1">
    <citation type="submission" date="2020-10" db="EMBL/GenBank/DDBJ databases">
        <authorList>
            <person name="Kusch S."/>
        </authorList>
    </citation>
    <scope>NUCLEOTIDE SEQUENCE</scope>
    <source>
        <strain evidence="2">SwB9</strain>
    </source>
</reference>
<evidence type="ECO:0000256" key="1">
    <source>
        <dbReference type="SAM" id="MobiDB-lite"/>
    </source>
</evidence>
<sequence>MSKNFYNPEQSESRTTPSMNTLFDDKDINIRTDFQRAVKGFSIRNQSSNRKTELSYYMSLQIARELEPIEALTKVCDALAYETFSDLIYSLGLTVNGNPERRGGNLYTGGHEHNPTYYNKVHVTVHYYDCDRMSQASILSFLPARKLIDTSRVPEDVLACRSAVDSFDVKLRNEIGIAMLTHIISLPDFLDVAKYPFGNQNDRMVYFFRMLTKYPNLMPIMADSVGMILDTAFVYSEYTYTPDLDYKSSPVPGSDPSHAIQDRIKYHMRKFHLVRACRLLELVFRGRLNVKVDETFHQPKMYSFWMSNYMKSWSDGRDIKKVKEAISLWDLPVRLNYSPIHRSAFRKKFQRIEPMGEEVVVNDSTCNDHSGNRKTTRLEDI</sequence>
<dbReference type="OrthoDB" id="10587921at2759"/>
<organism evidence="2 3">
    <name type="scientific">Sclerotinia trifoliorum</name>
    <dbReference type="NCBI Taxonomy" id="28548"/>
    <lineage>
        <taxon>Eukaryota</taxon>
        <taxon>Fungi</taxon>
        <taxon>Dikarya</taxon>
        <taxon>Ascomycota</taxon>
        <taxon>Pezizomycotina</taxon>
        <taxon>Leotiomycetes</taxon>
        <taxon>Helotiales</taxon>
        <taxon>Sclerotiniaceae</taxon>
        <taxon>Sclerotinia</taxon>
    </lineage>
</organism>
<keyword evidence="3" id="KW-1185">Reference proteome</keyword>
<evidence type="ECO:0000313" key="2">
    <source>
        <dbReference type="EMBL" id="CAD6457448.1"/>
    </source>
</evidence>
<feature type="region of interest" description="Disordered" evidence="1">
    <location>
        <begin position="1"/>
        <end position="22"/>
    </location>
</feature>
<protein>
    <submittedName>
        <fullName evidence="2">9b2f35b4-6f00-4269-a0f2-9c830bd2d99d</fullName>
    </submittedName>
</protein>
<feature type="compositionally biased region" description="Polar residues" evidence="1">
    <location>
        <begin position="1"/>
        <end position="21"/>
    </location>
</feature>
<name>A0A8H2W646_9HELO</name>
<dbReference type="Proteomes" id="UP000624404">
    <property type="component" value="Unassembled WGS sequence"/>
</dbReference>
<proteinExistence type="predicted"/>